<dbReference type="CDD" id="cd03316">
    <property type="entry name" value="MR_like"/>
    <property type="match status" value="1"/>
</dbReference>
<dbReference type="SUPFAM" id="SSF51604">
    <property type="entry name" value="Enolase C-terminal domain-like"/>
    <property type="match status" value="1"/>
</dbReference>
<dbReference type="InterPro" id="IPR013341">
    <property type="entry name" value="Mandelate_racemase_N_dom"/>
</dbReference>
<dbReference type="Pfam" id="PF13378">
    <property type="entry name" value="MR_MLE_C"/>
    <property type="match status" value="1"/>
</dbReference>
<dbReference type="AlphaFoldDB" id="A0A2D6YMJ3"/>
<comment type="similarity">
    <text evidence="1">Belongs to the mandelate racemase/muconate lactonizing enzyme family.</text>
</comment>
<protein>
    <submittedName>
        <fullName evidence="4">Mandelate racemase</fullName>
    </submittedName>
</protein>
<sequence length="391" mass="42534">MKIESIDFFYLSMPKVTAEADGSQDALLVRVAAGGLVGYGECESAPLPSIAALICPLSHGSCQPVQDSVLGQNLNTREDIQRISQLVAYQSMDLLQAAHTYSGIEMALWDLLGKSLNEPVWTLLDYKNSCPKTPYFSVLFGDEPAITLERAKESRQKGFQAAKFGWGPIGTGTASEDREHFQAAREGLENDGILLVDTGQIFGDDVDKASQRIKAMEEANVLWFEEPFHAHALKEYAELAKRSRKIKIAGGEGAHHSSMAKHLIDFGKIGYVQIDCGRIGGIGPAKLVADHAVASGVTYVNHTFTSHLALSASLQPYAGLKNHEICEYPGQPKSLALAITKTHLEPDKNGQVRAPEKPGLGIDINLEGLTNYLVDVSIEVNGRNLYQTPQF</sequence>
<dbReference type="InterPro" id="IPR029017">
    <property type="entry name" value="Enolase-like_N"/>
</dbReference>
<reference evidence="5" key="1">
    <citation type="submission" date="2017-09" db="EMBL/GenBank/DDBJ databases">
        <title>The Reconstruction of 2,631 Draft Metagenome-Assembled Genomes from the Global Oceans.</title>
        <authorList>
            <person name="Tully B.J."/>
            <person name="Graham E.D."/>
            <person name="Heidelberg J.F."/>
        </authorList>
    </citation>
    <scope>NUCLEOTIDE SEQUENCE [LARGE SCALE GENOMIC DNA]</scope>
</reference>
<dbReference type="SFLD" id="SFLDS00001">
    <property type="entry name" value="Enolase"/>
    <property type="match status" value="1"/>
</dbReference>
<dbReference type="SMART" id="SM00922">
    <property type="entry name" value="MR_MLE"/>
    <property type="match status" value="1"/>
</dbReference>
<proteinExistence type="inferred from homology"/>
<dbReference type="InterPro" id="IPR036849">
    <property type="entry name" value="Enolase-like_C_sf"/>
</dbReference>
<dbReference type="GO" id="GO:0046872">
    <property type="term" value="F:metal ion binding"/>
    <property type="evidence" value="ECO:0007669"/>
    <property type="project" value="UniProtKB-KW"/>
</dbReference>
<evidence type="ECO:0000256" key="2">
    <source>
        <dbReference type="ARBA" id="ARBA00022723"/>
    </source>
</evidence>
<dbReference type="Proteomes" id="UP000226525">
    <property type="component" value="Unassembled WGS sequence"/>
</dbReference>
<dbReference type="InterPro" id="IPR029065">
    <property type="entry name" value="Enolase_C-like"/>
</dbReference>
<dbReference type="InterPro" id="IPR013342">
    <property type="entry name" value="Mandelate_racemase_C"/>
</dbReference>
<accession>A0A2D6YMJ3</accession>
<evidence type="ECO:0000259" key="3">
    <source>
        <dbReference type="SMART" id="SM00922"/>
    </source>
</evidence>
<dbReference type="EMBL" id="NZEX01000157">
    <property type="protein sequence ID" value="MAH64379.1"/>
    <property type="molecule type" value="Genomic_DNA"/>
</dbReference>
<organism evidence="4 5">
    <name type="scientific">SAR324 cluster bacterium</name>
    <dbReference type="NCBI Taxonomy" id="2024889"/>
    <lineage>
        <taxon>Bacteria</taxon>
        <taxon>Deltaproteobacteria</taxon>
        <taxon>SAR324 cluster</taxon>
    </lineage>
</organism>
<dbReference type="InterPro" id="IPR034593">
    <property type="entry name" value="DgoD-like"/>
</dbReference>
<gene>
    <name evidence="4" type="ORF">CMN54_13225</name>
</gene>
<dbReference type="PANTHER" id="PTHR48080:SF3">
    <property type="entry name" value="ENOLASE SUPERFAMILY MEMBER DDB_G0284701"/>
    <property type="match status" value="1"/>
</dbReference>
<name>A0A2D6YMJ3_9DELT</name>
<feature type="domain" description="Mandelate racemase/muconate lactonizing enzyme C-terminal" evidence="3">
    <location>
        <begin position="144"/>
        <end position="246"/>
    </location>
</feature>
<keyword evidence="2" id="KW-0479">Metal-binding</keyword>
<dbReference type="PANTHER" id="PTHR48080">
    <property type="entry name" value="D-GALACTONATE DEHYDRATASE-RELATED"/>
    <property type="match status" value="1"/>
</dbReference>
<comment type="caution">
    <text evidence="4">The sequence shown here is derived from an EMBL/GenBank/DDBJ whole genome shotgun (WGS) entry which is preliminary data.</text>
</comment>
<dbReference type="Gene3D" id="3.30.390.10">
    <property type="entry name" value="Enolase-like, N-terminal domain"/>
    <property type="match status" value="1"/>
</dbReference>
<evidence type="ECO:0000313" key="5">
    <source>
        <dbReference type="Proteomes" id="UP000226525"/>
    </source>
</evidence>
<dbReference type="Pfam" id="PF02746">
    <property type="entry name" value="MR_MLE_N"/>
    <property type="match status" value="1"/>
</dbReference>
<dbReference type="Gene3D" id="3.20.20.120">
    <property type="entry name" value="Enolase-like C-terminal domain"/>
    <property type="match status" value="1"/>
</dbReference>
<evidence type="ECO:0000313" key="4">
    <source>
        <dbReference type="EMBL" id="MAH64379.1"/>
    </source>
</evidence>
<evidence type="ECO:0000256" key="1">
    <source>
        <dbReference type="ARBA" id="ARBA00008031"/>
    </source>
</evidence>
<dbReference type="SUPFAM" id="SSF54826">
    <property type="entry name" value="Enolase N-terminal domain-like"/>
    <property type="match status" value="1"/>
</dbReference>